<evidence type="ECO:0000313" key="1">
    <source>
        <dbReference type="EMBL" id="CAB3289445.1"/>
    </source>
</evidence>
<dbReference type="EMBL" id="LR792632">
    <property type="protein sequence ID" value="CAB3289445.1"/>
    <property type="molecule type" value="Genomic_DNA"/>
</dbReference>
<accession>A0A8D6PY32</accession>
<dbReference type="KEGG" id="mesg:MLAUSG7_1228"/>
<keyword evidence="2" id="KW-1185">Reference proteome</keyword>
<evidence type="ECO:0000313" key="2">
    <source>
        <dbReference type="Proteomes" id="UP000679213"/>
    </source>
</evidence>
<reference evidence="1 2" key="1">
    <citation type="submission" date="2020-04" db="EMBL/GenBank/DDBJ databases">
        <authorList>
            <consortium name="Genoscope - CEA"/>
            <person name="William W."/>
        </authorList>
    </citation>
    <scope>NUCLEOTIDE SEQUENCE [LARGE SCALE GENOMIC DNA]</scope>
    <source>
        <strain evidence="1 2">SG7</strain>
    </source>
</reference>
<name>A0A8D6PY32_9EURY</name>
<proteinExistence type="predicted"/>
<dbReference type="AlphaFoldDB" id="A0A8D6PY32"/>
<dbReference type="Proteomes" id="UP000679213">
    <property type="component" value="Chromosome I"/>
</dbReference>
<gene>
    <name evidence="1" type="ORF">MLAUSG7_1228</name>
</gene>
<protein>
    <submittedName>
        <fullName evidence="1">Uncharacterized protein</fullName>
    </submittedName>
</protein>
<organism evidence="1 2">
    <name type="scientific">Methanocaldococcus lauensis</name>
    <dbReference type="NCBI Taxonomy" id="2546128"/>
    <lineage>
        <taxon>Archaea</taxon>
        <taxon>Methanobacteriati</taxon>
        <taxon>Methanobacteriota</taxon>
        <taxon>Methanomada group</taxon>
        <taxon>Methanococci</taxon>
        <taxon>Methanococcales</taxon>
        <taxon>Methanocaldococcaceae</taxon>
        <taxon>Methanocaldococcus</taxon>
    </lineage>
</organism>
<sequence>MVVFKILIKNNDILNKIIISNVPIINVLYGGFKLNIKIRRIPNNIYQICQYNL</sequence>